<sequence length="74" mass="8563">MPHGQEPRPGPIEGLRLSHRVWEILRRENIQTFDQLKASADRLERFEGIGPKAAQQIRQEIARVTSLEEQPPRP</sequence>
<dbReference type="Gene3D" id="1.10.150.20">
    <property type="entry name" value="5' to 3' exonuclease, C-terminal subdomain"/>
    <property type="match status" value="1"/>
</dbReference>
<dbReference type="InterPro" id="IPR011260">
    <property type="entry name" value="RNAP_asu_C"/>
</dbReference>
<reference evidence="2 3" key="1">
    <citation type="submission" date="2019-07" db="EMBL/GenBank/DDBJ databases">
        <title>Whole genome shotgun sequence of Microvirga aerophila NBRC 106136.</title>
        <authorList>
            <person name="Hosoyama A."/>
            <person name="Uohara A."/>
            <person name="Ohji S."/>
            <person name="Ichikawa N."/>
        </authorList>
    </citation>
    <scope>NUCLEOTIDE SEQUENCE [LARGE SCALE GENOMIC DNA]</scope>
    <source>
        <strain evidence="2 3">NBRC 106136</strain>
    </source>
</reference>
<dbReference type="AlphaFoldDB" id="A0A512C436"/>
<dbReference type="EMBL" id="BJYU01000248">
    <property type="protein sequence ID" value="GEO18807.1"/>
    <property type="molecule type" value="Genomic_DNA"/>
</dbReference>
<dbReference type="GO" id="GO:0003677">
    <property type="term" value="F:DNA binding"/>
    <property type="evidence" value="ECO:0007669"/>
    <property type="project" value="InterPro"/>
</dbReference>
<evidence type="ECO:0000313" key="3">
    <source>
        <dbReference type="Proteomes" id="UP000321085"/>
    </source>
</evidence>
<dbReference type="Proteomes" id="UP000321085">
    <property type="component" value="Unassembled WGS sequence"/>
</dbReference>
<name>A0A512C436_9HYPH</name>
<dbReference type="RefSeq" id="WP_373867439.1">
    <property type="nucleotide sequence ID" value="NZ_BJYU01000248.1"/>
</dbReference>
<evidence type="ECO:0000313" key="2">
    <source>
        <dbReference type="EMBL" id="GEO18807.1"/>
    </source>
</evidence>
<comment type="caution">
    <text evidence="2">The sequence shown here is derived from an EMBL/GenBank/DDBJ whole genome shotgun (WGS) entry which is preliminary data.</text>
</comment>
<dbReference type="SUPFAM" id="SSF47789">
    <property type="entry name" value="C-terminal domain of RNA polymerase alpha subunit"/>
    <property type="match status" value="1"/>
</dbReference>
<dbReference type="GO" id="GO:0003899">
    <property type="term" value="F:DNA-directed RNA polymerase activity"/>
    <property type="evidence" value="ECO:0007669"/>
    <property type="project" value="InterPro"/>
</dbReference>
<feature type="domain" description="RNA polymerase alpha subunit C-terminal" evidence="1">
    <location>
        <begin position="11"/>
        <end position="60"/>
    </location>
</feature>
<gene>
    <name evidence="2" type="ORF">MAE02_65030</name>
</gene>
<dbReference type="Pfam" id="PF03118">
    <property type="entry name" value="RNA_pol_A_CTD"/>
    <property type="match status" value="1"/>
</dbReference>
<protein>
    <recommendedName>
        <fullName evidence="1">RNA polymerase alpha subunit C-terminal domain-containing protein</fullName>
    </recommendedName>
</protein>
<evidence type="ECO:0000259" key="1">
    <source>
        <dbReference type="Pfam" id="PF03118"/>
    </source>
</evidence>
<organism evidence="2 3">
    <name type="scientific">Microvirga aerophila</name>
    <dbReference type="NCBI Taxonomy" id="670291"/>
    <lineage>
        <taxon>Bacteria</taxon>
        <taxon>Pseudomonadati</taxon>
        <taxon>Pseudomonadota</taxon>
        <taxon>Alphaproteobacteria</taxon>
        <taxon>Hyphomicrobiales</taxon>
        <taxon>Methylobacteriaceae</taxon>
        <taxon>Microvirga</taxon>
    </lineage>
</organism>
<accession>A0A512C436</accession>
<proteinExistence type="predicted"/>
<dbReference type="GO" id="GO:0006351">
    <property type="term" value="P:DNA-templated transcription"/>
    <property type="evidence" value="ECO:0007669"/>
    <property type="project" value="InterPro"/>
</dbReference>
<keyword evidence="3" id="KW-1185">Reference proteome</keyword>